<dbReference type="InterPro" id="IPR036721">
    <property type="entry name" value="RCK_C_sf"/>
</dbReference>
<feature type="transmembrane region" description="Helical" evidence="7">
    <location>
        <begin position="384"/>
        <end position="417"/>
    </location>
</feature>
<evidence type="ECO:0000256" key="6">
    <source>
        <dbReference type="ARBA" id="ARBA00023136"/>
    </source>
</evidence>
<dbReference type="PROSITE" id="PS51202">
    <property type="entry name" value="RCK_C"/>
    <property type="match status" value="2"/>
</dbReference>
<keyword evidence="3 7" id="KW-0812">Transmembrane</keyword>
<gene>
    <name evidence="9" type="ORF">H8B19_12710</name>
</gene>
<evidence type="ECO:0000259" key="8">
    <source>
        <dbReference type="PROSITE" id="PS51202"/>
    </source>
</evidence>
<dbReference type="SUPFAM" id="SSF116726">
    <property type="entry name" value="TrkA C-terminal domain-like"/>
    <property type="match status" value="2"/>
</dbReference>
<evidence type="ECO:0000256" key="4">
    <source>
        <dbReference type="ARBA" id="ARBA00022737"/>
    </source>
</evidence>
<feature type="transmembrane region" description="Helical" evidence="7">
    <location>
        <begin position="91"/>
        <end position="116"/>
    </location>
</feature>
<keyword evidence="4" id="KW-0677">Repeat</keyword>
<dbReference type="InterPro" id="IPR004680">
    <property type="entry name" value="Cit_transptr-like_dom"/>
</dbReference>
<keyword evidence="10" id="KW-1185">Reference proteome</keyword>
<evidence type="ECO:0000313" key="9">
    <source>
        <dbReference type="EMBL" id="MBC3766743.1"/>
    </source>
</evidence>
<feature type="domain" description="RCK C-terminal" evidence="8">
    <location>
        <begin position="282"/>
        <end position="368"/>
    </location>
</feature>
<organism evidence="9 10">
    <name type="scientific">Neptunicella marina</name>
    <dbReference type="NCBI Taxonomy" id="2125989"/>
    <lineage>
        <taxon>Bacteria</taxon>
        <taxon>Pseudomonadati</taxon>
        <taxon>Pseudomonadota</taxon>
        <taxon>Gammaproteobacteria</taxon>
        <taxon>Alteromonadales</taxon>
        <taxon>Alteromonadaceae</taxon>
        <taxon>Neptunicella</taxon>
    </lineage>
</organism>
<comment type="caution">
    <text evidence="9">The sequence shown here is derived from an EMBL/GenBank/DDBJ whole genome shotgun (WGS) entry which is preliminary data.</text>
</comment>
<dbReference type="Pfam" id="PF03600">
    <property type="entry name" value="CitMHS"/>
    <property type="match status" value="1"/>
</dbReference>
<evidence type="ECO:0000256" key="7">
    <source>
        <dbReference type="SAM" id="Phobius"/>
    </source>
</evidence>
<evidence type="ECO:0000313" key="10">
    <source>
        <dbReference type="Proteomes" id="UP000601768"/>
    </source>
</evidence>
<feature type="transmembrane region" description="Helical" evidence="7">
    <location>
        <begin position="468"/>
        <end position="488"/>
    </location>
</feature>
<accession>A0A8J6IWM1</accession>
<evidence type="ECO:0000256" key="5">
    <source>
        <dbReference type="ARBA" id="ARBA00022989"/>
    </source>
</evidence>
<dbReference type="EMBL" id="JACNEP010000010">
    <property type="protein sequence ID" value="MBC3766743.1"/>
    <property type="molecule type" value="Genomic_DNA"/>
</dbReference>
<feature type="domain" description="RCK C-terminal" evidence="8">
    <location>
        <begin position="195"/>
        <end position="280"/>
    </location>
</feature>
<feature type="transmembrane region" description="Helical" evidence="7">
    <location>
        <begin position="167"/>
        <end position="190"/>
    </location>
</feature>
<dbReference type="Pfam" id="PF02080">
    <property type="entry name" value="TrkA_C"/>
    <property type="match status" value="2"/>
</dbReference>
<reference evidence="9" key="2">
    <citation type="submission" date="2020-08" db="EMBL/GenBank/DDBJ databases">
        <authorList>
            <person name="Lai Q."/>
        </authorList>
    </citation>
    <scope>NUCLEOTIDE SEQUENCE</scope>
    <source>
        <strain evidence="9">S27-2</strain>
    </source>
</reference>
<feature type="transmembrane region" description="Helical" evidence="7">
    <location>
        <begin position="136"/>
        <end position="155"/>
    </location>
</feature>
<name>A0A8J6IWM1_9ALTE</name>
<dbReference type="InterPro" id="IPR006037">
    <property type="entry name" value="RCK_C"/>
</dbReference>
<dbReference type="GO" id="GO:0005886">
    <property type="term" value="C:plasma membrane"/>
    <property type="evidence" value="ECO:0007669"/>
    <property type="project" value="TreeGrafter"/>
</dbReference>
<evidence type="ECO:0000256" key="2">
    <source>
        <dbReference type="ARBA" id="ARBA00022448"/>
    </source>
</evidence>
<proteinExistence type="predicted"/>
<keyword evidence="2" id="KW-0813">Transport</keyword>
<dbReference type="GO" id="GO:0008324">
    <property type="term" value="F:monoatomic cation transmembrane transporter activity"/>
    <property type="evidence" value="ECO:0007669"/>
    <property type="project" value="InterPro"/>
</dbReference>
<dbReference type="InterPro" id="IPR051679">
    <property type="entry name" value="DASS-Related_Transporters"/>
</dbReference>
<evidence type="ECO:0000256" key="1">
    <source>
        <dbReference type="ARBA" id="ARBA00004141"/>
    </source>
</evidence>
<reference evidence="9" key="1">
    <citation type="journal article" date="2018" name="Int. J. Syst. Evol. Microbiol.">
        <title>Neptunicella marina gen. nov., sp. nov., isolated from surface seawater.</title>
        <authorList>
            <person name="Liu X."/>
            <person name="Lai Q."/>
            <person name="Du Y."/>
            <person name="Zhang X."/>
            <person name="Liu Z."/>
            <person name="Sun F."/>
            <person name="Shao Z."/>
        </authorList>
    </citation>
    <scope>NUCLEOTIDE SEQUENCE</scope>
    <source>
        <strain evidence="9">S27-2</strain>
    </source>
</reference>
<keyword evidence="6 7" id="KW-0472">Membrane</keyword>
<dbReference type="RefSeq" id="WP_186507270.1">
    <property type="nucleotide sequence ID" value="NZ_JACNEP010000010.1"/>
</dbReference>
<dbReference type="AlphaFoldDB" id="A0A8J6IWM1"/>
<keyword evidence="5 7" id="KW-1133">Transmembrane helix</keyword>
<comment type="subcellular location">
    <subcellularLocation>
        <location evidence="1">Membrane</location>
        <topology evidence="1">Multi-pass membrane protein</topology>
    </subcellularLocation>
</comment>
<feature type="transmembrane region" description="Helical" evidence="7">
    <location>
        <begin position="28"/>
        <end position="46"/>
    </location>
</feature>
<dbReference type="PANTHER" id="PTHR43652">
    <property type="entry name" value="BASIC AMINO ACID ANTIPORTER YFCC-RELATED"/>
    <property type="match status" value="1"/>
</dbReference>
<feature type="transmembrane region" description="Helical" evidence="7">
    <location>
        <begin position="52"/>
        <end position="70"/>
    </location>
</feature>
<protein>
    <submittedName>
        <fullName evidence="9">SLC13 family permease</fullName>
    </submittedName>
</protein>
<feature type="transmembrane region" description="Helical" evidence="7">
    <location>
        <begin position="429"/>
        <end position="448"/>
    </location>
</feature>
<feature type="transmembrane region" description="Helical" evidence="7">
    <location>
        <begin position="6"/>
        <end position="21"/>
    </location>
</feature>
<dbReference type="PANTHER" id="PTHR43652:SF2">
    <property type="entry name" value="BASIC AMINO ACID ANTIPORTER YFCC-RELATED"/>
    <property type="match status" value="1"/>
</dbReference>
<dbReference type="Proteomes" id="UP000601768">
    <property type="component" value="Unassembled WGS sequence"/>
</dbReference>
<dbReference type="GO" id="GO:0006813">
    <property type="term" value="P:potassium ion transport"/>
    <property type="evidence" value="ECO:0007669"/>
    <property type="project" value="InterPro"/>
</dbReference>
<feature type="transmembrane region" description="Helical" evidence="7">
    <location>
        <begin position="549"/>
        <end position="569"/>
    </location>
</feature>
<sequence length="576" mass="63006">MTLSQLWVIGLFLVTLSALIFSNKRPSAIFSGLLILLLVTNTLSFADVSHHLTNNGLITLVLLLMVSAAVDKTSVIKRLARRLVVKGYKTSFWRLFSLTYSASALLNNTAVVATLIGPVKQNQHHAPSRLLIPLSYAAIFGGTLTLIGTSTNLIVDSFLIEHGHTGFNFWDFTLFGLIAGLASAVILFIFSSRLPDLQTTEKTYKDYFIETKVEADSELIGKSVEQNHLRNLPELFLAEIIRKGRLITPVSPDLVIEQGDCLIFTGNMQKVDSLQHIDGLKLFAEHSGLLNQNLTEVVISNRSRVIGKTLKEVGFRALFDAAVVAVRRDGEAVSGKLGEIKLRAGDFLVLATGPDFESRHNISKNFFIVSEHNYQQKLSLTQEYLTLGGFMLAVTIAAFSSVNLAVSLVVLMGLLTFAGICNGNELKRALPINLIVVIVGALSLATALEQSGVINLITDAVYPSLSQLSPFWVLVIVYLFTLLLTEMVTNNAAAALAFPFAWGICQSFNLPVLPFALAVAFAASASFISPFGYQTNLLVFSATNYKFKHFLQIGIPVSICYSVVILLLLKWQFNLA</sequence>
<evidence type="ECO:0000256" key="3">
    <source>
        <dbReference type="ARBA" id="ARBA00022692"/>
    </source>
</evidence>
<feature type="transmembrane region" description="Helical" evidence="7">
    <location>
        <begin position="508"/>
        <end position="529"/>
    </location>
</feature>
<dbReference type="Gene3D" id="3.30.70.1450">
    <property type="entry name" value="Regulator of K+ conductance, C-terminal domain"/>
    <property type="match status" value="2"/>
</dbReference>